<dbReference type="RefSeq" id="WP_174400326.1">
    <property type="nucleotide sequence ID" value="NZ_VBSB01000017.1"/>
</dbReference>
<protein>
    <submittedName>
        <fullName evidence="1">Uncharacterized protein</fullName>
    </submittedName>
</protein>
<keyword evidence="2" id="KW-1185">Reference proteome</keyword>
<gene>
    <name evidence="1" type="ORF">FEG63_24030</name>
</gene>
<evidence type="ECO:0000313" key="2">
    <source>
        <dbReference type="Proteomes" id="UP000708347"/>
    </source>
</evidence>
<evidence type="ECO:0000313" key="1">
    <source>
        <dbReference type="EMBL" id="NTY62610.1"/>
    </source>
</evidence>
<name>A0ABX2K8U4_9MYCO</name>
<sequence>MTDNRPYTFELANQLLADRAAGQEVAGHYANAERNGITRAQLDRAAATLQRLAPEDFATWIRQEYLVDGWLHGYVDVTAAGSGTDLTTWVLGQLADEHYRTGQTTIDPNV</sequence>
<comment type="caution">
    <text evidence="1">The sequence shown here is derived from an EMBL/GenBank/DDBJ whole genome shotgun (WGS) entry which is preliminary data.</text>
</comment>
<dbReference type="EMBL" id="VBSB01000017">
    <property type="protein sequence ID" value="NTY62610.1"/>
    <property type="molecule type" value="Genomic_DNA"/>
</dbReference>
<organism evidence="1 2">
    <name type="scientific">Mycolicibacterium sphagni</name>
    <dbReference type="NCBI Taxonomy" id="1786"/>
    <lineage>
        <taxon>Bacteria</taxon>
        <taxon>Bacillati</taxon>
        <taxon>Actinomycetota</taxon>
        <taxon>Actinomycetes</taxon>
        <taxon>Mycobacteriales</taxon>
        <taxon>Mycobacteriaceae</taxon>
        <taxon>Mycolicibacterium</taxon>
    </lineage>
</organism>
<proteinExistence type="predicted"/>
<reference evidence="1 2" key="1">
    <citation type="submission" date="2019-05" db="EMBL/GenBank/DDBJ databases">
        <title>Mycolicibacterium sphagni ENV482 genome assembly.</title>
        <authorList>
            <person name="Chen W."/>
            <person name="Faulkner N.W."/>
            <person name="Hyman M.R."/>
        </authorList>
    </citation>
    <scope>NUCLEOTIDE SEQUENCE [LARGE SCALE GENOMIC DNA]</scope>
    <source>
        <strain evidence="1 2">ENV482</strain>
    </source>
</reference>
<dbReference type="Proteomes" id="UP000708347">
    <property type="component" value="Unassembled WGS sequence"/>
</dbReference>
<accession>A0ABX2K8U4</accession>